<name>A0A371BD14_9BRAD</name>
<protein>
    <submittedName>
        <fullName evidence="1">Uncharacterized protein</fullName>
    </submittedName>
</protein>
<comment type="caution">
    <text evidence="1">The sequence shown here is derived from an EMBL/GenBank/DDBJ whole genome shotgun (WGS) entry which is preliminary data.</text>
</comment>
<accession>A0A371BD14</accession>
<keyword evidence="2" id="KW-1185">Reference proteome</keyword>
<reference evidence="2" key="1">
    <citation type="submission" date="2018-08" db="EMBL/GenBank/DDBJ databases">
        <authorList>
            <person name="Kim S.-J."/>
            <person name="Jung G.-Y."/>
        </authorList>
    </citation>
    <scope>NUCLEOTIDE SEQUENCE [LARGE SCALE GENOMIC DNA]</scope>
    <source>
        <strain evidence="2">GY_H</strain>
    </source>
</reference>
<dbReference type="RefSeq" id="WP_115517519.1">
    <property type="nucleotide sequence ID" value="NZ_QRGO01000001.1"/>
</dbReference>
<organism evidence="1 2">
    <name type="scientific">Undibacter mobilis</name>
    <dbReference type="NCBI Taxonomy" id="2292256"/>
    <lineage>
        <taxon>Bacteria</taxon>
        <taxon>Pseudomonadati</taxon>
        <taxon>Pseudomonadota</taxon>
        <taxon>Alphaproteobacteria</taxon>
        <taxon>Hyphomicrobiales</taxon>
        <taxon>Nitrobacteraceae</taxon>
        <taxon>Undibacter</taxon>
    </lineage>
</organism>
<gene>
    <name evidence="1" type="ORF">DXH78_13490</name>
</gene>
<dbReference type="OrthoDB" id="8450083at2"/>
<dbReference type="EMBL" id="QRGO01000001">
    <property type="protein sequence ID" value="RDV05496.1"/>
    <property type="molecule type" value="Genomic_DNA"/>
</dbReference>
<dbReference type="AlphaFoldDB" id="A0A371BD14"/>
<evidence type="ECO:0000313" key="2">
    <source>
        <dbReference type="Proteomes" id="UP000263993"/>
    </source>
</evidence>
<dbReference type="Proteomes" id="UP000263993">
    <property type="component" value="Unassembled WGS sequence"/>
</dbReference>
<evidence type="ECO:0000313" key="1">
    <source>
        <dbReference type="EMBL" id="RDV05496.1"/>
    </source>
</evidence>
<sequence>MPSRPKKPPGHDWEVFIRYLEDGEDDSLEVTGCWTPEEAIAKARDELNAYAKSDDDKDQFEVVAVVRSDAEI</sequence>
<proteinExistence type="predicted"/>